<keyword evidence="1" id="KW-1133">Transmembrane helix</keyword>
<dbReference type="EMBL" id="JABXYK010000024">
    <property type="protein sequence ID" value="NVP58334.1"/>
    <property type="molecule type" value="Genomic_DNA"/>
</dbReference>
<protein>
    <submittedName>
        <fullName evidence="2">TIGR02588 family protein</fullName>
    </submittedName>
</protein>
<proteinExistence type="predicted"/>
<accession>A0ABX2QPV2</accession>
<name>A0ABX2QPV2_9HYPH</name>
<keyword evidence="1" id="KW-0472">Membrane</keyword>
<organism evidence="2 3">
    <name type="scientific">Mycoplana rhizolycopersici</name>
    <dbReference type="NCBI Taxonomy" id="2746702"/>
    <lineage>
        <taxon>Bacteria</taxon>
        <taxon>Pseudomonadati</taxon>
        <taxon>Pseudomonadota</taxon>
        <taxon>Alphaproteobacteria</taxon>
        <taxon>Hyphomicrobiales</taxon>
        <taxon>Rhizobiaceae</taxon>
        <taxon>Mycoplana</taxon>
    </lineage>
</organism>
<dbReference type="InterPro" id="IPR013417">
    <property type="entry name" value="CHP02588"/>
</dbReference>
<dbReference type="Proteomes" id="UP000659172">
    <property type="component" value="Unassembled WGS sequence"/>
</dbReference>
<gene>
    <name evidence="2" type="ORF">HV823_24155</name>
</gene>
<sequence length="136" mass="14546">MNAQSKQRSIDKGDPHWIEWLTGVVSMAFVLALIGWIGWDAIGPRDTAPELSVRILGTSAEGAGYHVRFEIANAAKATAAGVVVRGEIRDGGRTLETIEMTLDYVPMKSTAQGGLIFTSDPEGRSVRVSAVGYSDP</sequence>
<dbReference type="RefSeq" id="WP_176952235.1">
    <property type="nucleotide sequence ID" value="NZ_JABXYK010000024.1"/>
</dbReference>
<reference evidence="2 3" key="1">
    <citation type="submission" date="2020-06" db="EMBL/GenBank/DDBJ databases">
        <title>Rhizobium sp.nov. isolated from the tomato plant.</title>
        <authorList>
            <person name="Thin K.K."/>
            <person name="Zhang X."/>
            <person name="He S."/>
        </authorList>
    </citation>
    <scope>NUCLEOTIDE SEQUENCE [LARGE SCALE GENOMIC DNA]</scope>
    <source>
        <strain evidence="2 3">DBTS2</strain>
    </source>
</reference>
<dbReference type="NCBIfam" id="TIGR02588">
    <property type="entry name" value="TIGR02588 family protein"/>
    <property type="match status" value="1"/>
</dbReference>
<evidence type="ECO:0000313" key="3">
    <source>
        <dbReference type="Proteomes" id="UP000659172"/>
    </source>
</evidence>
<keyword evidence="3" id="KW-1185">Reference proteome</keyword>
<keyword evidence="1" id="KW-0812">Transmembrane</keyword>
<comment type="caution">
    <text evidence="2">The sequence shown here is derived from an EMBL/GenBank/DDBJ whole genome shotgun (WGS) entry which is preliminary data.</text>
</comment>
<evidence type="ECO:0000313" key="2">
    <source>
        <dbReference type="EMBL" id="NVP58334.1"/>
    </source>
</evidence>
<feature type="transmembrane region" description="Helical" evidence="1">
    <location>
        <begin position="20"/>
        <end position="39"/>
    </location>
</feature>
<evidence type="ECO:0000256" key="1">
    <source>
        <dbReference type="SAM" id="Phobius"/>
    </source>
</evidence>